<keyword evidence="4" id="KW-1185">Reference proteome</keyword>
<feature type="domain" description="Pilus formation protein N-terminal" evidence="2">
    <location>
        <begin position="22"/>
        <end position="92"/>
    </location>
</feature>
<dbReference type="EMBL" id="JACIDK010000007">
    <property type="protein sequence ID" value="MBB3893144.1"/>
    <property type="molecule type" value="Genomic_DNA"/>
</dbReference>
<dbReference type="InterPro" id="IPR032789">
    <property type="entry name" value="T2SS-T3SS_pil_N"/>
</dbReference>
<dbReference type="RefSeq" id="WP_183776369.1">
    <property type="nucleotide sequence ID" value="NZ_JACIDK010000007.1"/>
</dbReference>
<feature type="chain" id="PRO_5032482446" evidence="1">
    <location>
        <begin position="22"/>
        <end position="129"/>
    </location>
</feature>
<evidence type="ECO:0000313" key="4">
    <source>
        <dbReference type="Proteomes" id="UP000530564"/>
    </source>
</evidence>
<reference evidence="3 4" key="1">
    <citation type="submission" date="2020-08" db="EMBL/GenBank/DDBJ databases">
        <title>Genomic Encyclopedia of Type Strains, Phase IV (KMG-IV): sequencing the most valuable type-strain genomes for metagenomic binning, comparative biology and taxonomic classification.</title>
        <authorList>
            <person name="Goeker M."/>
        </authorList>
    </citation>
    <scope>NUCLEOTIDE SEQUENCE [LARGE SCALE GENOMIC DNA]</scope>
    <source>
        <strain evidence="3 4">DSM 21793</strain>
    </source>
</reference>
<evidence type="ECO:0000259" key="2">
    <source>
        <dbReference type="Pfam" id="PF13629"/>
    </source>
</evidence>
<dbReference type="Pfam" id="PF13629">
    <property type="entry name" value="T2SS-T3SS_pil_N"/>
    <property type="match status" value="1"/>
</dbReference>
<dbReference type="AlphaFoldDB" id="A0A840A4A7"/>
<protein>
    <submittedName>
        <fullName evidence="3">Flp pilus assembly secretin CpaC</fullName>
    </submittedName>
</protein>
<dbReference type="Proteomes" id="UP000530564">
    <property type="component" value="Unassembled WGS sequence"/>
</dbReference>
<keyword evidence="1" id="KW-0732">Signal</keyword>
<evidence type="ECO:0000256" key="1">
    <source>
        <dbReference type="SAM" id="SignalP"/>
    </source>
</evidence>
<sequence length="129" mass="12971">MRRSILSLTLALTALAGAAQAAPSLVVPIDQSTPLTLPRGARDVLIGNPAIADVAVIDAGKAVISGRGYGVTNLVVIDQLGRTVLERQVVVAAPSEGRVSVIRGPKVSEYACAGGCERAGGGDGDSAKP</sequence>
<name>A0A840A4A7_9CAUL</name>
<comment type="caution">
    <text evidence="3">The sequence shown here is derived from an EMBL/GenBank/DDBJ whole genome shotgun (WGS) entry which is preliminary data.</text>
</comment>
<feature type="signal peptide" evidence="1">
    <location>
        <begin position="1"/>
        <end position="21"/>
    </location>
</feature>
<organism evidence="3 4">
    <name type="scientific">Phenylobacterium haematophilum</name>
    <dbReference type="NCBI Taxonomy" id="98513"/>
    <lineage>
        <taxon>Bacteria</taxon>
        <taxon>Pseudomonadati</taxon>
        <taxon>Pseudomonadota</taxon>
        <taxon>Alphaproteobacteria</taxon>
        <taxon>Caulobacterales</taxon>
        <taxon>Caulobacteraceae</taxon>
        <taxon>Phenylobacterium</taxon>
    </lineage>
</organism>
<proteinExistence type="predicted"/>
<accession>A0A840A4A7</accession>
<evidence type="ECO:0000313" key="3">
    <source>
        <dbReference type="EMBL" id="MBB3893144.1"/>
    </source>
</evidence>
<gene>
    <name evidence="3" type="ORF">GGQ61_003882</name>
</gene>